<keyword evidence="1" id="KW-0131">Cell cycle</keyword>
<keyword evidence="1" id="KW-0132">Cell division</keyword>
<sequence>MSDHQDATVCSKVEVQVTHSDKAGFITPKEVERLLHEANLYPVGQLMDSINGIQIEDELKKNPFVKGVTCYKTPGGKASIIVEQRLPVMRILPENQNSFYIDEQGKAMETHHYNSDLVVATGKMDSAFIQNKLVFLGLYIHNNKFWNDQITQIHVHPNQHVDLVTRVGGNILIHFGTLDSIPRKFNNLKAFYDKVMPEVGWNTYREISLEYNNQIVCKRR</sequence>
<organism evidence="1">
    <name type="scientific">gut metagenome</name>
    <dbReference type="NCBI Taxonomy" id="749906"/>
    <lineage>
        <taxon>unclassified sequences</taxon>
        <taxon>metagenomes</taxon>
        <taxon>organismal metagenomes</taxon>
    </lineage>
</organism>
<reference evidence="1" key="1">
    <citation type="journal article" date="2012" name="PLoS ONE">
        <title>Gene sets for utilization of primary and secondary nutrition supplies in the distal gut of endangered iberian lynx.</title>
        <authorList>
            <person name="Alcaide M."/>
            <person name="Messina E."/>
            <person name="Richter M."/>
            <person name="Bargiela R."/>
            <person name="Peplies J."/>
            <person name="Huws S.A."/>
            <person name="Newbold C.J."/>
            <person name="Golyshin P.N."/>
            <person name="Simon M.A."/>
            <person name="Lopez G."/>
            <person name="Yakimov M.M."/>
            <person name="Ferrer M."/>
        </authorList>
    </citation>
    <scope>NUCLEOTIDE SEQUENCE</scope>
</reference>
<gene>
    <name evidence="1" type="ORF">EVA_18487</name>
</gene>
<comment type="caution">
    <text evidence="1">The sequence shown here is derived from an EMBL/GenBank/DDBJ whole genome shotgun (WGS) entry which is preliminary data.</text>
</comment>
<accession>J9FV06</accession>
<name>J9FV06_9ZZZZ</name>
<protein>
    <submittedName>
        <fullName evidence="1">Cell division protein FtsQ</fullName>
    </submittedName>
</protein>
<dbReference type="AlphaFoldDB" id="J9FV06"/>
<evidence type="ECO:0000313" key="1">
    <source>
        <dbReference type="EMBL" id="EJW93412.1"/>
    </source>
</evidence>
<proteinExistence type="predicted"/>
<dbReference type="EMBL" id="AMCI01006988">
    <property type="protein sequence ID" value="EJW93412.1"/>
    <property type="molecule type" value="Genomic_DNA"/>
</dbReference>
<dbReference type="GO" id="GO:0051301">
    <property type="term" value="P:cell division"/>
    <property type="evidence" value="ECO:0007669"/>
    <property type="project" value="UniProtKB-KW"/>
</dbReference>